<gene>
    <name evidence="1" type="ORF">A2390_02210</name>
</gene>
<dbReference type="AlphaFoldDB" id="A0A1G2CN05"/>
<reference evidence="1 2" key="1">
    <citation type="journal article" date="2016" name="Nat. Commun.">
        <title>Thousands of microbial genomes shed light on interconnected biogeochemical processes in an aquifer system.</title>
        <authorList>
            <person name="Anantharaman K."/>
            <person name="Brown C.T."/>
            <person name="Hug L.A."/>
            <person name="Sharon I."/>
            <person name="Castelle C.J."/>
            <person name="Probst A.J."/>
            <person name="Thomas B.C."/>
            <person name="Singh A."/>
            <person name="Wilkins M.J."/>
            <person name="Karaoz U."/>
            <person name="Brodie E.L."/>
            <person name="Williams K.H."/>
            <person name="Hubbard S.S."/>
            <person name="Banfield J.F."/>
        </authorList>
    </citation>
    <scope>NUCLEOTIDE SEQUENCE [LARGE SCALE GENOMIC DNA]</scope>
</reference>
<accession>A0A1G2CN05</accession>
<evidence type="ECO:0008006" key="3">
    <source>
        <dbReference type="Google" id="ProtNLM"/>
    </source>
</evidence>
<dbReference type="Proteomes" id="UP000178599">
    <property type="component" value="Unassembled WGS sequence"/>
</dbReference>
<evidence type="ECO:0000313" key="2">
    <source>
        <dbReference type="Proteomes" id="UP000178599"/>
    </source>
</evidence>
<comment type="caution">
    <text evidence="1">The sequence shown here is derived from an EMBL/GenBank/DDBJ whole genome shotgun (WGS) entry which is preliminary data.</text>
</comment>
<name>A0A1G2CN05_9BACT</name>
<protein>
    <recommendedName>
        <fullName evidence="3">Morphogenetic protein</fullName>
    </recommendedName>
</protein>
<evidence type="ECO:0000313" key="1">
    <source>
        <dbReference type="EMBL" id="OGZ02794.1"/>
    </source>
</evidence>
<organism evidence="1 2">
    <name type="scientific">Candidatus Liptonbacteria bacterium RIFOXYB1_FULL_36_10</name>
    <dbReference type="NCBI Taxonomy" id="1798654"/>
    <lineage>
        <taxon>Bacteria</taxon>
        <taxon>Candidatus Liptoniibacteriota</taxon>
    </lineage>
</organism>
<sequence>MKEYPILFSAPMVRAILDGTKTQTRRVVKPRGVSDDVAQWLHAMAKGVDMPCPYGKPGDVLWVRETFVLERWDDEPIFVADRPTQYNPGDGSEWSEEYWLRPHYRATDPAPDLCYEDDENDDGEPKCKWRPSIFMPRWASRITLEIVNIRVERVQDITVQDCKSEGVGYDLNDIGWRYAFGQLWNQINERRGFGWNDNPYVWVIEFQRWGITQREPDGGKSAKI</sequence>
<proteinExistence type="predicted"/>
<dbReference type="EMBL" id="MHLE01000019">
    <property type="protein sequence ID" value="OGZ02794.1"/>
    <property type="molecule type" value="Genomic_DNA"/>
</dbReference>